<comment type="caution">
    <text evidence="2">The sequence shown here is derived from an EMBL/GenBank/DDBJ whole genome shotgun (WGS) entry which is preliminary data.</text>
</comment>
<evidence type="ECO:0000313" key="2">
    <source>
        <dbReference type="EMBL" id="GAA4350584.1"/>
    </source>
</evidence>
<evidence type="ECO:0000256" key="1">
    <source>
        <dbReference type="SAM" id="SignalP"/>
    </source>
</evidence>
<dbReference type="RefSeq" id="WP_223578527.1">
    <property type="nucleotide sequence ID" value="NZ_BAABFU010000002.1"/>
</dbReference>
<dbReference type="PROSITE" id="PS51257">
    <property type="entry name" value="PROKAR_LIPOPROTEIN"/>
    <property type="match status" value="1"/>
</dbReference>
<proteinExistence type="predicted"/>
<keyword evidence="3" id="KW-1185">Reference proteome</keyword>
<evidence type="ECO:0000313" key="3">
    <source>
        <dbReference type="Proteomes" id="UP001501294"/>
    </source>
</evidence>
<name>A0ABP8I3X7_9GAMM</name>
<protein>
    <recommendedName>
        <fullName evidence="4">DUF4410 domain-containing protein</fullName>
    </recommendedName>
</protein>
<feature type="chain" id="PRO_5046767771" description="DUF4410 domain-containing protein" evidence="1">
    <location>
        <begin position="21"/>
        <end position="182"/>
    </location>
</feature>
<evidence type="ECO:0008006" key="4">
    <source>
        <dbReference type="Google" id="ProtNLM"/>
    </source>
</evidence>
<dbReference type="Proteomes" id="UP001501294">
    <property type="component" value="Unassembled WGS sequence"/>
</dbReference>
<reference evidence="3" key="1">
    <citation type="journal article" date="2019" name="Int. J. Syst. Evol. Microbiol.">
        <title>The Global Catalogue of Microorganisms (GCM) 10K type strain sequencing project: providing services to taxonomists for standard genome sequencing and annotation.</title>
        <authorList>
            <consortium name="The Broad Institute Genomics Platform"/>
            <consortium name="The Broad Institute Genome Sequencing Center for Infectious Disease"/>
            <person name="Wu L."/>
            <person name="Ma J."/>
        </authorList>
    </citation>
    <scope>NUCLEOTIDE SEQUENCE [LARGE SCALE GENOMIC DNA]</scope>
    <source>
        <strain evidence="3">JCM 17727</strain>
    </source>
</reference>
<dbReference type="EMBL" id="BAABFU010000002">
    <property type="protein sequence ID" value="GAA4350584.1"/>
    <property type="molecule type" value="Genomic_DNA"/>
</dbReference>
<keyword evidence="1" id="KW-0732">Signal</keyword>
<organism evidence="2 3">
    <name type="scientific">Kangiella taiwanensis</name>
    <dbReference type="NCBI Taxonomy" id="1079179"/>
    <lineage>
        <taxon>Bacteria</taxon>
        <taxon>Pseudomonadati</taxon>
        <taxon>Pseudomonadota</taxon>
        <taxon>Gammaproteobacteria</taxon>
        <taxon>Kangiellales</taxon>
        <taxon>Kangiellaceae</taxon>
        <taxon>Kangiella</taxon>
    </lineage>
</organism>
<sequence length="182" mass="20130">MKNYKLFIVLLGVLFLTACATRLTQPQGPALPPKVPFKAFERVALYPITISPDFADDGANIDARDKMDGYLKELLSATFSNKEFVILEEGDTITPSDKRTLAISPRIKEIKYINTATRIFAGAMAGGTASLMDVKFEDVSNNVVIGQPEFYADASAWSGWGADNKALNRVIEDINHYIRINH</sequence>
<gene>
    <name evidence="2" type="ORF">GCM10023150_16480</name>
</gene>
<accession>A0ABP8I3X7</accession>
<feature type="signal peptide" evidence="1">
    <location>
        <begin position="1"/>
        <end position="20"/>
    </location>
</feature>